<dbReference type="GO" id="GO:0015562">
    <property type="term" value="F:efflux transmembrane transporter activity"/>
    <property type="evidence" value="ECO:0007669"/>
    <property type="project" value="InterPro"/>
</dbReference>
<keyword evidence="2" id="KW-0472">Membrane</keyword>
<keyword evidence="2" id="KW-0564">Palmitate</keyword>
<gene>
    <name evidence="3" type="ORF">CP97_06330</name>
</gene>
<comment type="subcellular location">
    <subcellularLocation>
        <location evidence="2">Cell membrane</location>
        <topology evidence="2">Lipid-anchor</topology>
    </subcellularLocation>
</comment>
<keyword evidence="2" id="KW-1134">Transmembrane beta strand</keyword>
<evidence type="ECO:0000313" key="3">
    <source>
        <dbReference type="EMBL" id="AKQ41719.2"/>
    </source>
</evidence>
<dbReference type="InterPro" id="IPR003423">
    <property type="entry name" value="OMP_efflux"/>
</dbReference>
<reference evidence="3 4" key="1">
    <citation type="journal article" date="2015" name="Int. J. Syst. Evol. Microbiol.">
        <title>Erythrobacter atlanticus sp. nov., a bacterium from ocean sediment able to degrade polycyclic aromatic hydrocarbons.</title>
        <authorList>
            <person name="Zhuang L."/>
            <person name="Liu Y."/>
            <person name="Wang L."/>
            <person name="Wang W."/>
            <person name="Shao Z."/>
        </authorList>
    </citation>
    <scope>NUCLEOTIDE SEQUENCE [LARGE SCALE GENOMIC DNA]</scope>
    <source>
        <strain evidence="4">s21-N3</strain>
    </source>
</reference>
<keyword evidence="2 3" id="KW-0449">Lipoprotein</keyword>
<dbReference type="SUPFAM" id="SSF56954">
    <property type="entry name" value="Outer membrane efflux proteins (OEP)"/>
    <property type="match status" value="1"/>
</dbReference>
<dbReference type="PANTHER" id="PTHR30203">
    <property type="entry name" value="OUTER MEMBRANE CATION EFFLUX PROTEIN"/>
    <property type="match status" value="1"/>
</dbReference>
<evidence type="ECO:0000313" key="4">
    <source>
        <dbReference type="Proteomes" id="UP000059113"/>
    </source>
</evidence>
<comment type="similarity">
    <text evidence="1 2">Belongs to the outer membrane factor (OMF) (TC 1.B.17) family.</text>
</comment>
<proteinExistence type="inferred from homology"/>
<dbReference type="Gene3D" id="2.20.200.10">
    <property type="entry name" value="Outer membrane efflux proteins (OEP)"/>
    <property type="match status" value="1"/>
</dbReference>
<dbReference type="KEGG" id="ery:CP97_06330"/>
<reference evidence="4" key="2">
    <citation type="submission" date="2015-04" db="EMBL/GenBank/DDBJ databases">
        <title>The complete genome sequence of Erythrobacter sp. s21-N3.</title>
        <authorList>
            <person name="Zhuang L."/>
            <person name="Liu Y."/>
            <person name="Shao Z."/>
        </authorList>
    </citation>
    <scope>NUCLEOTIDE SEQUENCE [LARGE SCALE GENOMIC DNA]</scope>
    <source>
        <strain evidence="4">s21-N3</strain>
    </source>
</reference>
<dbReference type="EMBL" id="CP011310">
    <property type="protein sequence ID" value="AKQ41719.2"/>
    <property type="molecule type" value="Genomic_DNA"/>
</dbReference>
<dbReference type="InterPro" id="IPR010131">
    <property type="entry name" value="MdtP/NodT-like"/>
</dbReference>
<dbReference type="Gene3D" id="1.20.1600.10">
    <property type="entry name" value="Outer membrane efflux proteins (OEP)"/>
    <property type="match status" value="1"/>
</dbReference>
<accession>A0A0H4VF81</accession>
<evidence type="ECO:0000256" key="1">
    <source>
        <dbReference type="ARBA" id="ARBA00007613"/>
    </source>
</evidence>
<dbReference type="Pfam" id="PF02321">
    <property type="entry name" value="OEP"/>
    <property type="match status" value="2"/>
</dbReference>
<keyword evidence="2" id="KW-0812">Transmembrane</keyword>
<dbReference type="Proteomes" id="UP000059113">
    <property type="component" value="Chromosome"/>
</dbReference>
<name>A0A0H4VF81_9SPHN</name>
<dbReference type="PANTHER" id="PTHR30203:SF25">
    <property type="entry name" value="OUTER MEMBRANE PROTEIN-RELATED"/>
    <property type="match status" value="1"/>
</dbReference>
<dbReference type="STRING" id="1648404.CP97_06330"/>
<protein>
    <submittedName>
        <fullName evidence="3">RND efflux system outer membrane lipoprotein NodT</fullName>
    </submittedName>
</protein>
<organism evidence="3 4">
    <name type="scientific">Aurantiacibacter atlanticus</name>
    <dbReference type="NCBI Taxonomy" id="1648404"/>
    <lineage>
        <taxon>Bacteria</taxon>
        <taxon>Pseudomonadati</taxon>
        <taxon>Pseudomonadota</taxon>
        <taxon>Alphaproteobacteria</taxon>
        <taxon>Sphingomonadales</taxon>
        <taxon>Erythrobacteraceae</taxon>
        <taxon>Aurantiacibacter</taxon>
    </lineage>
</organism>
<dbReference type="GO" id="GO:0005886">
    <property type="term" value="C:plasma membrane"/>
    <property type="evidence" value="ECO:0007669"/>
    <property type="project" value="UniProtKB-SubCell"/>
</dbReference>
<keyword evidence="4" id="KW-1185">Reference proteome</keyword>
<dbReference type="NCBIfam" id="TIGR01845">
    <property type="entry name" value="outer_NodT"/>
    <property type="match status" value="1"/>
</dbReference>
<dbReference type="AlphaFoldDB" id="A0A0H4VF81"/>
<evidence type="ECO:0000256" key="2">
    <source>
        <dbReference type="RuleBase" id="RU362097"/>
    </source>
</evidence>
<sequence length="508" mass="53736">MEQILRPVIERSGQAIGGLQSMHRSAFPVRWSFSTAALLALSACATSQVDVAQPTVAVPATWALDETQRAAAAPVSAELAQYWTLLGDPLLTQFVEQAIVENRDLAISAARLDQARASLVQARAGYLPAISATGGINRDIGDFSRDGVQFSLGADASWEADIFGQISSSVSAAKADLAATGYSLADLQRLLVGQVAIATVNARATSQQLEIARNTLAYQEDNLQIARWRNQAGLVSSLDVEQARTQRAQTAATVPLLESSLAATANAISTLIGEPPGRVYNAFDTVGPAAVPQPPLLTGFEAPADVLRRRPDVRSAEAALVADSARIGVARAQLLPLVRLTGSIGTSQETLGSLFDVITGNLFAGVSQLIFDGGRTRAQIDSAEAGARASLANWEQSILNALEDVETASVDLRTAGLRVDINDEALDAASNSALLARSQYQGGLTDFRTLLTAENLLLSARNQMVSAEADRAISFVRLTQALGGGWTSTDYDFPLPDVAERQADRNPE</sequence>